<dbReference type="PROSITE" id="PS51471">
    <property type="entry name" value="FE2OG_OXY"/>
    <property type="match status" value="1"/>
</dbReference>
<proteinExistence type="inferred from homology"/>
<keyword evidence="10" id="KW-0408">Iron</keyword>
<dbReference type="SMART" id="SM00702">
    <property type="entry name" value="P4Hc"/>
    <property type="match status" value="1"/>
</dbReference>
<comment type="subcellular location">
    <subcellularLocation>
        <location evidence="3">Endoplasmic reticulum lumen</location>
    </subcellularLocation>
</comment>
<evidence type="ECO:0000256" key="10">
    <source>
        <dbReference type="ARBA" id="ARBA00023004"/>
    </source>
</evidence>
<dbReference type="InterPro" id="IPR006620">
    <property type="entry name" value="Pro_4_hyd_alph"/>
</dbReference>
<organism evidence="12 13">
    <name type="scientific">Allacma fusca</name>
    <dbReference type="NCBI Taxonomy" id="39272"/>
    <lineage>
        <taxon>Eukaryota</taxon>
        <taxon>Metazoa</taxon>
        <taxon>Ecdysozoa</taxon>
        <taxon>Arthropoda</taxon>
        <taxon>Hexapoda</taxon>
        <taxon>Collembola</taxon>
        <taxon>Symphypleona</taxon>
        <taxon>Sminthuridae</taxon>
        <taxon>Allacma</taxon>
    </lineage>
</organism>
<evidence type="ECO:0000313" key="13">
    <source>
        <dbReference type="Proteomes" id="UP000708208"/>
    </source>
</evidence>
<evidence type="ECO:0000256" key="1">
    <source>
        <dbReference type="ARBA" id="ARBA00001961"/>
    </source>
</evidence>
<dbReference type="AlphaFoldDB" id="A0A8J2M6F7"/>
<evidence type="ECO:0000256" key="9">
    <source>
        <dbReference type="ARBA" id="ARBA00023002"/>
    </source>
</evidence>
<dbReference type="GO" id="GO:0005788">
    <property type="term" value="C:endoplasmic reticulum lumen"/>
    <property type="evidence" value="ECO:0007669"/>
    <property type="project" value="UniProtKB-SubCell"/>
</dbReference>
<dbReference type="GO" id="GO:0031418">
    <property type="term" value="F:L-ascorbic acid binding"/>
    <property type="evidence" value="ECO:0007669"/>
    <property type="project" value="UniProtKB-KW"/>
</dbReference>
<gene>
    <name evidence="12" type="ORF">AFUS01_LOCUS42682</name>
</gene>
<keyword evidence="9" id="KW-0560">Oxidoreductase</keyword>
<evidence type="ECO:0000256" key="5">
    <source>
        <dbReference type="ARBA" id="ARBA00012269"/>
    </source>
</evidence>
<dbReference type="Proteomes" id="UP000708208">
    <property type="component" value="Unassembled WGS sequence"/>
</dbReference>
<dbReference type="GO" id="GO:0005506">
    <property type="term" value="F:iron ion binding"/>
    <property type="evidence" value="ECO:0007669"/>
    <property type="project" value="InterPro"/>
</dbReference>
<dbReference type="OrthoDB" id="420380at2759"/>
<keyword evidence="13" id="KW-1185">Reference proteome</keyword>
<dbReference type="PANTHER" id="PTHR10869">
    <property type="entry name" value="PROLYL 4-HYDROXYLASE ALPHA SUBUNIT"/>
    <property type="match status" value="1"/>
</dbReference>
<comment type="caution">
    <text evidence="12">The sequence shown here is derived from an EMBL/GenBank/DDBJ whole genome shotgun (WGS) entry which is preliminary data.</text>
</comment>
<comment type="cofactor">
    <cofactor evidence="1">
        <name>L-ascorbate</name>
        <dbReference type="ChEBI" id="CHEBI:38290"/>
    </cofactor>
</comment>
<dbReference type="InterPro" id="IPR013547">
    <property type="entry name" value="P4H_N"/>
</dbReference>
<protein>
    <recommendedName>
        <fullName evidence="5">procollagen-proline 4-dioxygenase</fullName>
        <ecNumber evidence="5">1.14.11.2</ecNumber>
    </recommendedName>
</protein>
<reference evidence="12" key="1">
    <citation type="submission" date="2021-06" db="EMBL/GenBank/DDBJ databases">
        <authorList>
            <person name="Hodson N. C."/>
            <person name="Mongue J. A."/>
            <person name="Jaron S. K."/>
        </authorList>
    </citation>
    <scope>NUCLEOTIDE SEQUENCE</scope>
</reference>
<evidence type="ECO:0000256" key="8">
    <source>
        <dbReference type="ARBA" id="ARBA00022964"/>
    </source>
</evidence>
<dbReference type="EC" id="1.14.11.2" evidence="5"/>
<dbReference type="InterPro" id="IPR005123">
    <property type="entry name" value="Oxoglu/Fe-dep_dioxygenase_dom"/>
</dbReference>
<feature type="domain" description="Fe2OG dioxygenase" evidence="11">
    <location>
        <begin position="458"/>
        <end position="567"/>
    </location>
</feature>
<dbReference type="InterPro" id="IPR044862">
    <property type="entry name" value="Pro_4_hyd_alph_FE2OG_OXY"/>
</dbReference>
<evidence type="ECO:0000256" key="4">
    <source>
        <dbReference type="ARBA" id="ARBA00006511"/>
    </source>
</evidence>
<evidence type="ECO:0000256" key="6">
    <source>
        <dbReference type="ARBA" id="ARBA00022723"/>
    </source>
</evidence>
<evidence type="ECO:0000256" key="7">
    <source>
        <dbReference type="ARBA" id="ARBA00022896"/>
    </source>
</evidence>
<accession>A0A8J2M6F7</accession>
<dbReference type="GO" id="GO:0004656">
    <property type="term" value="F:procollagen-proline 4-dioxygenase activity"/>
    <property type="evidence" value="ECO:0007669"/>
    <property type="project" value="UniProtKB-EC"/>
</dbReference>
<keyword evidence="7" id="KW-0847">Vitamin C</keyword>
<dbReference type="EMBL" id="CAJVCH010568185">
    <property type="protein sequence ID" value="CAG7833030.1"/>
    <property type="molecule type" value="Genomic_DNA"/>
</dbReference>
<feature type="non-terminal residue" evidence="12">
    <location>
        <position position="592"/>
    </location>
</feature>
<evidence type="ECO:0000256" key="2">
    <source>
        <dbReference type="ARBA" id="ARBA00002035"/>
    </source>
</evidence>
<dbReference type="PANTHER" id="PTHR10869:SF244">
    <property type="entry name" value="PROLYL 4-HYDROXYLASE SUBUNIT ALPHA-2"/>
    <property type="match status" value="1"/>
</dbReference>
<name>A0A8J2M6F7_9HEXA</name>
<keyword evidence="6" id="KW-0479">Metal-binding</keyword>
<dbReference type="Pfam" id="PF08336">
    <property type="entry name" value="P4Ha_N"/>
    <property type="match status" value="1"/>
</dbReference>
<dbReference type="Pfam" id="PF13640">
    <property type="entry name" value="2OG-FeII_Oxy_3"/>
    <property type="match status" value="1"/>
</dbReference>
<comment type="function">
    <text evidence="2">Catalyzes the post-translational formation of 4-hydroxyproline in -Xaa-Pro-Gly- sequences in collagens and other proteins.</text>
</comment>
<keyword evidence="8" id="KW-0223">Dioxygenase</keyword>
<comment type="similarity">
    <text evidence="4">Belongs to the P4HA family.</text>
</comment>
<evidence type="ECO:0000256" key="3">
    <source>
        <dbReference type="ARBA" id="ARBA00004319"/>
    </source>
</evidence>
<evidence type="ECO:0000259" key="11">
    <source>
        <dbReference type="PROSITE" id="PS51471"/>
    </source>
</evidence>
<feature type="non-terminal residue" evidence="12">
    <location>
        <position position="1"/>
    </location>
</feature>
<evidence type="ECO:0000313" key="12">
    <source>
        <dbReference type="EMBL" id="CAG7833030.1"/>
    </source>
</evidence>
<dbReference type="InterPro" id="IPR045054">
    <property type="entry name" value="P4HA-like"/>
</dbReference>
<sequence length="592" mass="68211">MGKSFGDPGAVVDSRLRVLGTIGLRVIDASVNLKRIGLLLLIILLDDTNAHKFERPRKSPWYRQSMYSKSIPDIQSLENMEIHIVKTLTSTLFSPEKKYEGFKNDPLLHSYMSDYYNSSGYSDIEDAIRKEDIHISNNPICSYRLIHRVKFLLRDLVSQKLFRGTFRSLSWKIAYFFLQYSWPRMEDLETSAEKILRIQHVYDLGVENLTKGLISNVSTNCTLSSSHCYDIARMATKTEQFASGIEWLELAKEKAVEDKKSSIPFIEFSLWNALEQHNEEFDDEIKMDMHPLFFDREITHVFGDRRNATKLRTLQWEEYKGMKENFYVNINYLGLCSGENLQTEKEKSQLFCWYEFKMHLSLTVGPMRLEFLSRDPDVVQIYEVLHEWEIQTMLTDCTPLLVEPPLSVVGYNTLHTMHFAPETSFRRSPATCSCEPSNIKIIEKRLERVTGLAIEGTRSEALRLLSYTTGGHNLPHFDGVPDMDQEKTPNIFRIASLMLYICSRLNNVEKGGGTAFPSLGFNAKPVKGSVLLWFNFYPDGSEDSYTYHGGCPVALGVKWAANKWINYGAQTFKRQCGLIRDERLKYPVNNVI</sequence>